<proteinExistence type="predicted"/>
<reference evidence="1 2" key="1">
    <citation type="submission" date="2024-04" db="EMBL/GenBank/DDBJ databases">
        <authorList>
            <person name="Rising A."/>
            <person name="Reimegard J."/>
            <person name="Sonavane S."/>
            <person name="Akerstrom W."/>
            <person name="Nylinder S."/>
            <person name="Hedman E."/>
            <person name="Kallberg Y."/>
        </authorList>
    </citation>
    <scope>NUCLEOTIDE SEQUENCE [LARGE SCALE GENOMIC DNA]</scope>
</reference>
<comment type="caution">
    <text evidence="1">The sequence shown here is derived from an EMBL/GenBank/DDBJ whole genome shotgun (WGS) entry which is preliminary data.</text>
</comment>
<evidence type="ECO:0000313" key="1">
    <source>
        <dbReference type="EMBL" id="CAL1262855.1"/>
    </source>
</evidence>
<dbReference type="EMBL" id="CAXIEN010000007">
    <property type="protein sequence ID" value="CAL1262855.1"/>
    <property type="molecule type" value="Genomic_DNA"/>
</dbReference>
<keyword evidence="2" id="KW-1185">Reference proteome</keyword>
<dbReference type="Proteomes" id="UP001497382">
    <property type="component" value="Unassembled WGS sequence"/>
</dbReference>
<name>A0AAV1YWU5_9ARAC</name>
<accession>A0AAV1YWU5</accession>
<dbReference type="AlphaFoldDB" id="A0AAV1YWU5"/>
<organism evidence="1 2">
    <name type="scientific">Larinioides sclopetarius</name>
    <dbReference type="NCBI Taxonomy" id="280406"/>
    <lineage>
        <taxon>Eukaryota</taxon>
        <taxon>Metazoa</taxon>
        <taxon>Ecdysozoa</taxon>
        <taxon>Arthropoda</taxon>
        <taxon>Chelicerata</taxon>
        <taxon>Arachnida</taxon>
        <taxon>Araneae</taxon>
        <taxon>Araneomorphae</taxon>
        <taxon>Entelegynae</taxon>
        <taxon>Araneoidea</taxon>
        <taxon>Araneidae</taxon>
        <taxon>Larinioides</taxon>
    </lineage>
</organism>
<evidence type="ECO:0000313" key="2">
    <source>
        <dbReference type="Proteomes" id="UP001497382"/>
    </source>
</evidence>
<gene>
    <name evidence="1" type="ORF">LARSCL_LOCUS1235</name>
</gene>
<sequence>MENIKQDNECLVKTIEEMGKEEEIEKMREPLEECMKAALKSRRK</sequence>
<protein>
    <submittedName>
        <fullName evidence="1">Uncharacterized protein</fullName>
    </submittedName>
</protein>